<dbReference type="InterPro" id="IPR029311">
    <property type="entry name" value="CCDC50_N"/>
</dbReference>
<feature type="compositionally biased region" description="Basic and acidic residues" evidence="2">
    <location>
        <begin position="418"/>
        <end position="428"/>
    </location>
</feature>
<feature type="compositionally biased region" description="Basic residues" evidence="2">
    <location>
        <begin position="282"/>
        <end position="299"/>
    </location>
</feature>
<keyword evidence="1" id="KW-0175">Coiled coil</keyword>
<sequence length="529" mass="61497">MTECSIDKESLPTVTEVRRGFAVLEDRSLAHNLQEQEIEHHLASNVQRNRLVQHDLQVAKRLQEEEDHKAQLRLQKRQREIERRDNQMAQVIQDELALQAEQRRQQEETDEAIARKLQEKEERRRKKHHQDNTSQDPQHHQDNTSQDPYHMESFDESKDPTKSKQHGAGSTRRQLHASRSHNSRRSTLKRESKLKATSQRLSSVTDINTEPGFSQPQCSDTDRHGDYYPDIHALKHQRDSRRREKPVRPPPPTFSSDYEAASSYQNKGARPKVIQVNGRHRDTYKHRRADKPRASHRKRSPSEVYEHWPRGAEGGLDTEEWLERELVPTRQGEDTREKAARSRSPGDFRSEQRDAEQVGLRLESGVKEVTQGICQLSASEWEQRDAELARKLQEEEMLATQEAQKEAQKAAQMAQDEEIARLLMEKEKRAYRKHKGESGRAAEDEGRKRSSERKPHEHDKKYEAGDYTRPKMCDGPEAGLGKPERPVRPPGPKKDSDDFDLNYKSSPQRPPRPSSRSTESSQKASYYRQ</sequence>
<dbReference type="Pfam" id="PF15295">
    <property type="entry name" value="CCDC50_N"/>
    <property type="match status" value="1"/>
</dbReference>
<feature type="compositionally biased region" description="Polar residues" evidence="2">
    <location>
        <begin position="195"/>
        <end position="219"/>
    </location>
</feature>
<feature type="compositionally biased region" description="Basic residues" evidence="2">
    <location>
        <begin position="173"/>
        <end position="187"/>
    </location>
</feature>
<dbReference type="GO" id="GO:0005737">
    <property type="term" value="C:cytoplasm"/>
    <property type="evidence" value="ECO:0007669"/>
    <property type="project" value="TreeGrafter"/>
</dbReference>
<dbReference type="PANTHER" id="PTHR22115">
    <property type="entry name" value="C3ORF6 PROTEIN-RELATED"/>
    <property type="match status" value="1"/>
</dbReference>
<dbReference type="AlphaFoldDB" id="V9KHB6"/>
<proteinExistence type="evidence at transcript level"/>
<organism evidence="4">
    <name type="scientific">Callorhinchus milii</name>
    <name type="common">Ghost shark</name>
    <dbReference type="NCBI Taxonomy" id="7868"/>
    <lineage>
        <taxon>Eukaryota</taxon>
        <taxon>Metazoa</taxon>
        <taxon>Chordata</taxon>
        <taxon>Craniata</taxon>
        <taxon>Vertebrata</taxon>
        <taxon>Chondrichthyes</taxon>
        <taxon>Holocephali</taxon>
        <taxon>Chimaeriformes</taxon>
        <taxon>Callorhinchidae</taxon>
        <taxon>Callorhinchus</taxon>
    </lineage>
</organism>
<feature type="compositionally biased region" description="Basic and acidic residues" evidence="2">
    <location>
        <begin position="220"/>
        <end position="237"/>
    </location>
</feature>
<dbReference type="EMBL" id="JW864836">
    <property type="protein sequence ID" value="AFO97353.1"/>
    <property type="molecule type" value="mRNA"/>
</dbReference>
<feature type="domain" description="Coiled-coil" evidence="3">
    <location>
        <begin position="5"/>
        <end position="128"/>
    </location>
</feature>
<dbReference type="InterPro" id="IPR039303">
    <property type="entry name" value="CCDC50"/>
</dbReference>
<evidence type="ECO:0000259" key="3">
    <source>
        <dbReference type="Pfam" id="PF15295"/>
    </source>
</evidence>
<feature type="region of interest" description="Disordered" evidence="2">
    <location>
        <begin position="395"/>
        <end position="529"/>
    </location>
</feature>
<feature type="region of interest" description="Disordered" evidence="2">
    <location>
        <begin position="119"/>
        <end position="357"/>
    </location>
</feature>
<feature type="compositionally biased region" description="Basic and acidic residues" evidence="2">
    <location>
        <begin position="149"/>
        <end position="162"/>
    </location>
</feature>
<dbReference type="PANTHER" id="PTHR22115:SF1">
    <property type="entry name" value="COILED-COIL DOMAIN-CONTAINING PROTEIN 50"/>
    <property type="match status" value="1"/>
</dbReference>
<feature type="compositionally biased region" description="Basic and acidic residues" evidence="2">
    <location>
        <begin position="321"/>
        <end position="356"/>
    </location>
</feature>
<protein>
    <submittedName>
        <fullName evidence="4">Coiled-coil domain-containing protein 50</fullName>
    </submittedName>
</protein>
<feature type="compositionally biased region" description="Basic and acidic residues" evidence="2">
    <location>
        <begin position="436"/>
        <end position="474"/>
    </location>
</feature>
<evidence type="ECO:0000256" key="2">
    <source>
        <dbReference type="SAM" id="MobiDB-lite"/>
    </source>
</evidence>
<dbReference type="GO" id="GO:0031625">
    <property type="term" value="F:ubiquitin protein ligase binding"/>
    <property type="evidence" value="ECO:0007669"/>
    <property type="project" value="TreeGrafter"/>
</dbReference>
<reference evidence="4" key="1">
    <citation type="journal article" date="2014" name="Nature">
        <title>Elephant shark genome provides unique insights into gnathostome evolution.</title>
        <authorList>
            <consortium name="International Elephant Shark Genome Sequencing Consortium"/>
            <person name="Venkatesh B."/>
            <person name="Lee A.P."/>
            <person name="Ravi V."/>
            <person name="Maurya A.K."/>
            <person name="Lian M.M."/>
            <person name="Swann J.B."/>
            <person name="Ohta Y."/>
            <person name="Flajnik M.F."/>
            <person name="Sutoh Y."/>
            <person name="Kasahara M."/>
            <person name="Hoon S."/>
            <person name="Gangu V."/>
            <person name="Roy S.W."/>
            <person name="Irimia M."/>
            <person name="Korzh V."/>
            <person name="Kondrychyn I."/>
            <person name="Lim Z.W."/>
            <person name="Tay B.H."/>
            <person name="Tohari S."/>
            <person name="Kong K.W."/>
            <person name="Ho S."/>
            <person name="Lorente-Galdos B."/>
            <person name="Quilez J."/>
            <person name="Marques-Bonet T."/>
            <person name="Raney B.J."/>
            <person name="Ingham P.W."/>
            <person name="Tay A."/>
            <person name="Hillier L.W."/>
            <person name="Minx P."/>
            <person name="Boehm T."/>
            <person name="Wilson R.K."/>
            <person name="Brenner S."/>
            <person name="Warren W.C."/>
        </authorList>
    </citation>
    <scope>NUCLEOTIDE SEQUENCE</scope>
    <source>
        <tissue evidence="4">Intestine</tissue>
    </source>
</reference>
<feature type="compositionally biased region" description="Basic and acidic residues" evidence="2">
    <location>
        <begin position="300"/>
        <end position="310"/>
    </location>
</feature>
<feature type="compositionally biased region" description="Basic and acidic residues" evidence="2">
    <location>
        <begin position="482"/>
        <end position="496"/>
    </location>
</feature>
<evidence type="ECO:0000313" key="4">
    <source>
        <dbReference type="EMBL" id="AFO97353.1"/>
    </source>
</evidence>
<accession>V9KHB6</accession>
<evidence type="ECO:0000256" key="1">
    <source>
        <dbReference type="ARBA" id="ARBA00023054"/>
    </source>
</evidence>
<name>V9KHB6_CALMI</name>